<dbReference type="Proteomes" id="UP000264294">
    <property type="component" value="Unassembled WGS sequence"/>
</dbReference>
<keyword evidence="4" id="KW-0547">Nucleotide-binding</keyword>
<evidence type="ECO:0000259" key="8">
    <source>
        <dbReference type="PROSITE" id="PS50109"/>
    </source>
</evidence>
<protein>
    <recommendedName>
        <fullName evidence="2">histidine kinase</fullName>
        <ecNumber evidence="2">2.7.13.3</ecNumber>
    </recommendedName>
</protein>
<evidence type="ECO:0000313" key="10">
    <source>
        <dbReference type="Proteomes" id="UP000264294"/>
    </source>
</evidence>
<dbReference type="InterPro" id="IPR003594">
    <property type="entry name" value="HATPase_dom"/>
</dbReference>
<dbReference type="PANTHER" id="PTHR43711:SF1">
    <property type="entry name" value="HISTIDINE KINASE 1"/>
    <property type="match status" value="1"/>
</dbReference>
<name>A0ABX9KLF7_9BACI</name>
<dbReference type="EC" id="2.7.13.3" evidence="2"/>
<dbReference type="PROSITE" id="PS50109">
    <property type="entry name" value="HIS_KIN"/>
    <property type="match status" value="1"/>
</dbReference>
<reference evidence="9 10" key="1">
    <citation type="submission" date="2018-08" db="EMBL/GenBank/DDBJ databases">
        <title>Bacillus clarus sp. nov. strain PS00077A.</title>
        <authorList>
            <person name="Mendez Acevedo M."/>
            <person name="Carroll L."/>
            <person name="Mukherjee M."/>
            <person name="Wiedmann M."/>
            <person name="Kovac J."/>
        </authorList>
    </citation>
    <scope>NUCLEOTIDE SEQUENCE [LARGE SCALE GENOMIC DNA]</scope>
    <source>
        <strain evidence="9 10">PS00077A</strain>
    </source>
</reference>
<keyword evidence="3" id="KW-0808">Transferase</keyword>
<evidence type="ECO:0000256" key="6">
    <source>
        <dbReference type="ARBA" id="ARBA00022840"/>
    </source>
</evidence>
<evidence type="ECO:0000256" key="3">
    <source>
        <dbReference type="ARBA" id="ARBA00022679"/>
    </source>
</evidence>
<keyword evidence="10" id="KW-1185">Reference proteome</keyword>
<dbReference type="Pfam" id="PF02518">
    <property type="entry name" value="HATPase_c"/>
    <property type="match status" value="1"/>
</dbReference>
<gene>
    <name evidence="9" type="ORF">D0U04_30950</name>
</gene>
<comment type="caution">
    <text evidence="9">The sequence shown here is derived from an EMBL/GenBank/DDBJ whole genome shotgun (WGS) entry which is preliminary data.</text>
</comment>
<keyword evidence="7" id="KW-0902">Two-component regulatory system</keyword>
<evidence type="ECO:0000256" key="2">
    <source>
        <dbReference type="ARBA" id="ARBA00012438"/>
    </source>
</evidence>
<keyword evidence="5" id="KW-0418">Kinase</keyword>
<dbReference type="CDD" id="cd00075">
    <property type="entry name" value="HATPase"/>
    <property type="match status" value="1"/>
</dbReference>
<dbReference type="SUPFAM" id="SSF55874">
    <property type="entry name" value="ATPase domain of HSP90 chaperone/DNA topoisomerase II/histidine kinase"/>
    <property type="match status" value="1"/>
</dbReference>
<evidence type="ECO:0000256" key="7">
    <source>
        <dbReference type="ARBA" id="ARBA00023012"/>
    </source>
</evidence>
<accession>A0ABX9KLF7</accession>
<evidence type="ECO:0000256" key="4">
    <source>
        <dbReference type="ARBA" id="ARBA00022741"/>
    </source>
</evidence>
<proteinExistence type="predicted"/>
<dbReference type="PRINTS" id="PR00344">
    <property type="entry name" value="BCTRLSENSOR"/>
</dbReference>
<evidence type="ECO:0000256" key="5">
    <source>
        <dbReference type="ARBA" id="ARBA00022777"/>
    </source>
</evidence>
<dbReference type="PANTHER" id="PTHR43711">
    <property type="entry name" value="TWO-COMPONENT HISTIDINE KINASE"/>
    <property type="match status" value="1"/>
</dbReference>
<dbReference type="Gene3D" id="3.30.565.10">
    <property type="entry name" value="Histidine kinase-like ATPase, C-terminal domain"/>
    <property type="match status" value="1"/>
</dbReference>
<dbReference type="InterPro" id="IPR050736">
    <property type="entry name" value="Sensor_HK_Regulatory"/>
</dbReference>
<feature type="domain" description="Histidine kinase" evidence="8">
    <location>
        <begin position="1"/>
        <end position="79"/>
    </location>
</feature>
<dbReference type="SMART" id="SM00387">
    <property type="entry name" value="HATPase_c"/>
    <property type="match status" value="1"/>
</dbReference>
<evidence type="ECO:0000256" key="1">
    <source>
        <dbReference type="ARBA" id="ARBA00000085"/>
    </source>
</evidence>
<comment type="catalytic activity">
    <reaction evidence="1">
        <text>ATP + protein L-histidine = ADP + protein N-phospho-L-histidine.</text>
        <dbReference type="EC" id="2.7.13.3"/>
    </reaction>
</comment>
<dbReference type="InterPro" id="IPR005467">
    <property type="entry name" value="His_kinase_dom"/>
</dbReference>
<feature type="non-terminal residue" evidence="9">
    <location>
        <position position="1"/>
    </location>
</feature>
<dbReference type="GO" id="GO:0005524">
    <property type="term" value="F:ATP binding"/>
    <property type="evidence" value="ECO:0007669"/>
    <property type="project" value="UniProtKB-KW"/>
</dbReference>
<dbReference type="InterPro" id="IPR004358">
    <property type="entry name" value="Sig_transdc_His_kin-like_C"/>
</dbReference>
<keyword evidence="6 9" id="KW-0067">ATP-binding</keyword>
<evidence type="ECO:0000313" key="9">
    <source>
        <dbReference type="EMBL" id="RFT60869.1"/>
    </source>
</evidence>
<dbReference type="InterPro" id="IPR036890">
    <property type="entry name" value="HATPase_C_sf"/>
</dbReference>
<dbReference type="EMBL" id="QVOD01000194">
    <property type="protein sequence ID" value="RFT60869.1"/>
    <property type="molecule type" value="Genomic_DNA"/>
</dbReference>
<sequence>VSVEDNGPGIPPERRGEVFQRFFRGDADHRPGQPQGSGLGLAIVHDIVRLHGGTVAIDDATARDGSRVMRFVLRLPLADDAV</sequence>
<organism evidence="9 10">
    <name type="scientific">Bacillus clarus</name>
    <dbReference type="NCBI Taxonomy" id="2338372"/>
    <lineage>
        <taxon>Bacteria</taxon>
        <taxon>Bacillati</taxon>
        <taxon>Bacillota</taxon>
        <taxon>Bacilli</taxon>
        <taxon>Bacillales</taxon>
        <taxon>Bacillaceae</taxon>
        <taxon>Bacillus</taxon>
        <taxon>Bacillus cereus group</taxon>
    </lineage>
</organism>